<gene>
    <name evidence="2" type="ORF">NPIL_609331</name>
</gene>
<proteinExistence type="predicted"/>
<protein>
    <submittedName>
        <fullName evidence="2">Uncharacterized protein</fullName>
    </submittedName>
</protein>
<evidence type="ECO:0000313" key="3">
    <source>
        <dbReference type="Proteomes" id="UP000887013"/>
    </source>
</evidence>
<accession>A0A8X6SZT3</accession>
<comment type="caution">
    <text evidence="2">The sequence shown here is derived from an EMBL/GenBank/DDBJ whole genome shotgun (WGS) entry which is preliminary data.</text>
</comment>
<sequence>MDEYETVPTGRGSSNLINQRDKREEKRGQLPLPKEKKLMTSAMCSIEETGDLLLNTAAYEALRENIQGYGHESPSDNEFISEEETITSPSFDGIIVNRVCL</sequence>
<dbReference type="EMBL" id="BMAW01049052">
    <property type="protein sequence ID" value="GFS68964.1"/>
    <property type="molecule type" value="Genomic_DNA"/>
</dbReference>
<organism evidence="2 3">
    <name type="scientific">Nephila pilipes</name>
    <name type="common">Giant wood spider</name>
    <name type="synonym">Nephila maculata</name>
    <dbReference type="NCBI Taxonomy" id="299642"/>
    <lineage>
        <taxon>Eukaryota</taxon>
        <taxon>Metazoa</taxon>
        <taxon>Ecdysozoa</taxon>
        <taxon>Arthropoda</taxon>
        <taxon>Chelicerata</taxon>
        <taxon>Arachnida</taxon>
        <taxon>Araneae</taxon>
        <taxon>Araneomorphae</taxon>
        <taxon>Entelegynae</taxon>
        <taxon>Araneoidea</taxon>
        <taxon>Nephilidae</taxon>
        <taxon>Nephila</taxon>
    </lineage>
</organism>
<evidence type="ECO:0000256" key="1">
    <source>
        <dbReference type="SAM" id="MobiDB-lite"/>
    </source>
</evidence>
<keyword evidence="3" id="KW-1185">Reference proteome</keyword>
<feature type="region of interest" description="Disordered" evidence="1">
    <location>
        <begin position="1"/>
        <end position="33"/>
    </location>
</feature>
<dbReference type="Proteomes" id="UP000887013">
    <property type="component" value="Unassembled WGS sequence"/>
</dbReference>
<dbReference type="AlphaFoldDB" id="A0A8X6SZT3"/>
<evidence type="ECO:0000313" key="2">
    <source>
        <dbReference type="EMBL" id="GFS68964.1"/>
    </source>
</evidence>
<feature type="compositionally biased region" description="Basic and acidic residues" evidence="1">
    <location>
        <begin position="19"/>
        <end position="33"/>
    </location>
</feature>
<name>A0A8X6SZT3_NEPPI</name>
<reference evidence="2" key="1">
    <citation type="submission" date="2020-08" db="EMBL/GenBank/DDBJ databases">
        <title>Multicomponent nature underlies the extraordinary mechanical properties of spider dragline silk.</title>
        <authorList>
            <person name="Kono N."/>
            <person name="Nakamura H."/>
            <person name="Mori M."/>
            <person name="Yoshida Y."/>
            <person name="Ohtoshi R."/>
            <person name="Malay A.D."/>
            <person name="Moran D.A.P."/>
            <person name="Tomita M."/>
            <person name="Numata K."/>
            <person name="Arakawa K."/>
        </authorList>
    </citation>
    <scope>NUCLEOTIDE SEQUENCE</scope>
</reference>